<organism evidence="1 2">
    <name type="scientific">Candidatus Obscuribacter phosphatis</name>
    <dbReference type="NCBI Taxonomy" id="1906157"/>
    <lineage>
        <taxon>Bacteria</taxon>
        <taxon>Bacillati</taxon>
        <taxon>Candidatus Melainabacteria</taxon>
        <taxon>Candidatus Obscuribacterales</taxon>
        <taxon>Candidatus Obscuribacteraceae</taxon>
        <taxon>Candidatus Obscuribacter</taxon>
    </lineage>
</organism>
<dbReference type="AlphaFoldDB" id="A0A8J7TP95"/>
<sequence>MSSDISDIADDFRLGRVVHESGRLTNAEISEYEEILVKEQSNLLARARLLGHFNRLDCSNKSTNVEVSKSRFNHISWFVHHIPDSRFCGESHCYLDSGDPNYSAVKEIWLEECQRSNSLMRHVNAFMFSANGKDSNLNGILGELSGRYHSNVWISALQSYMEPSKSWSSEMVENQLKIPSASPEEIESVTNLFNNLELNKLAGIASSSTTKSEFYSSINRLEDNPVDPEPTAIALGYTFSSYLSSSVIGFNPELTAIRFGLMCWLIRNAPGSQLASHAFAMDPLDELDYLNDALSILWERQIASDQSDKRVLKNVAIFAAKLGVSPVAQKIVNQLSRTKYGKQLLAEVVSQY</sequence>
<proteinExistence type="predicted"/>
<dbReference type="EMBL" id="JAFLCK010000061">
    <property type="protein sequence ID" value="MBN8662871.1"/>
    <property type="molecule type" value="Genomic_DNA"/>
</dbReference>
<name>A0A8J7TP95_9BACT</name>
<comment type="caution">
    <text evidence="1">The sequence shown here is derived from an EMBL/GenBank/DDBJ whole genome shotgun (WGS) entry which is preliminary data.</text>
</comment>
<protein>
    <submittedName>
        <fullName evidence="1">Uncharacterized protein</fullName>
    </submittedName>
</protein>
<evidence type="ECO:0000313" key="1">
    <source>
        <dbReference type="EMBL" id="MBN8662871.1"/>
    </source>
</evidence>
<dbReference type="Proteomes" id="UP000664277">
    <property type="component" value="Unassembled WGS sequence"/>
</dbReference>
<reference evidence="1" key="1">
    <citation type="submission" date="2021-02" db="EMBL/GenBank/DDBJ databases">
        <title>Genome-Resolved Metagenomics of a Microbial Community Performing Photosynthetic Biological Nutrient Removal.</title>
        <authorList>
            <person name="Mcdaniel E.A."/>
        </authorList>
    </citation>
    <scope>NUCLEOTIDE SEQUENCE</scope>
    <source>
        <strain evidence="1">UWPOB_OBS1</strain>
    </source>
</reference>
<accession>A0A8J7TP95</accession>
<evidence type="ECO:0000313" key="2">
    <source>
        <dbReference type="Proteomes" id="UP000664277"/>
    </source>
</evidence>
<gene>
    <name evidence="1" type="ORF">J0M35_21065</name>
</gene>